<accession>A0ACC0GYS2</accession>
<name>A0ACC0GYS2_9ERIC</name>
<evidence type="ECO:0000313" key="1">
    <source>
        <dbReference type="EMBL" id="KAI8005975.1"/>
    </source>
</evidence>
<reference evidence="1 2" key="1">
    <citation type="journal article" date="2022" name="Plant J.">
        <title>Chromosome-level genome of Camellia lanceoleosa provides a valuable resource for understanding genome evolution and self-incompatibility.</title>
        <authorList>
            <person name="Gong W."/>
            <person name="Xiao S."/>
            <person name="Wang L."/>
            <person name="Liao Z."/>
            <person name="Chang Y."/>
            <person name="Mo W."/>
            <person name="Hu G."/>
            <person name="Li W."/>
            <person name="Zhao G."/>
            <person name="Zhu H."/>
            <person name="Hu X."/>
            <person name="Ji K."/>
            <person name="Xiang X."/>
            <person name="Song Q."/>
            <person name="Yuan D."/>
            <person name="Jin S."/>
            <person name="Zhang L."/>
        </authorList>
    </citation>
    <scope>NUCLEOTIDE SEQUENCE [LARGE SCALE GENOMIC DNA]</scope>
    <source>
        <strain evidence="1">SQ_2022a</strain>
    </source>
</reference>
<proteinExistence type="predicted"/>
<dbReference type="Proteomes" id="UP001060215">
    <property type="component" value="Chromosome 7"/>
</dbReference>
<evidence type="ECO:0000313" key="2">
    <source>
        <dbReference type="Proteomes" id="UP001060215"/>
    </source>
</evidence>
<sequence>MYLQCTNSTKLITYSYSVNLLNLKGYQKMKRQIHCEKPCESINQNVPYEKLREVKIHKG</sequence>
<organism evidence="1 2">
    <name type="scientific">Camellia lanceoleosa</name>
    <dbReference type="NCBI Taxonomy" id="1840588"/>
    <lineage>
        <taxon>Eukaryota</taxon>
        <taxon>Viridiplantae</taxon>
        <taxon>Streptophyta</taxon>
        <taxon>Embryophyta</taxon>
        <taxon>Tracheophyta</taxon>
        <taxon>Spermatophyta</taxon>
        <taxon>Magnoliopsida</taxon>
        <taxon>eudicotyledons</taxon>
        <taxon>Gunneridae</taxon>
        <taxon>Pentapetalae</taxon>
        <taxon>asterids</taxon>
        <taxon>Ericales</taxon>
        <taxon>Theaceae</taxon>
        <taxon>Camellia</taxon>
    </lineage>
</organism>
<protein>
    <submittedName>
        <fullName evidence="1">Uncharacterized protein</fullName>
    </submittedName>
</protein>
<comment type="caution">
    <text evidence="1">The sequence shown here is derived from an EMBL/GenBank/DDBJ whole genome shotgun (WGS) entry which is preliminary data.</text>
</comment>
<keyword evidence="2" id="KW-1185">Reference proteome</keyword>
<gene>
    <name evidence="1" type="ORF">LOK49_LG07G00854</name>
</gene>
<dbReference type="EMBL" id="CM045764">
    <property type="protein sequence ID" value="KAI8005975.1"/>
    <property type="molecule type" value="Genomic_DNA"/>
</dbReference>